<dbReference type="InterPro" id="IPR001314">
    <property type="entry name" value="Peptidase_S1A"/>
</dbReference>
<name>A0ABN9DWN2_9NEOB</name>
<evidence type="ECO:0000259" key="3">
    <source>
        <dbReference type="PROSITE" id="PS50240"/>
    </source>
</evidence>
<dbReference type="PROSITE" id="PS00134">
    <property type="entry name" value="TRYPSIN_HIS"/>
    <property type="match status" value="1"/>
</dbReference>
<evidence type="ECO:0000313" key="4">
    <source>
        <dbReference type="EMBL" id="CAI9576912.1"/>
    </source>
</evidence>
<dbReference type="InterPro" id="IPR009003">
    <property type="entry name" value="Peptidase_S1_PA"/>
</dbReference>
<comment type="caution">
    <text evidence="4">The sequence shown here is derived from an EMBL/GenBank/DDBJ whole genome shotgun (WGS) entry which is preliminary data.</text>
</comment>
<dbReference type="PANTHER" id="PTHR24271:SF91">
    <property type="entry name" value="GRANZYME A"/>
    <property type="match status" value="1"/>
</dbReference>
<feature type="transmembrane region" description="Helical" evidence="2">
    <location>
        <begin position="20"/>
        <end position="42"/>
    </location>
</feature>
<protein>
    <recommendedName>
        <fullName evidence="3">Peptidase S1 domain-containing protein</fullName>
    </recommendedName>
</protein>
<reference evidence="4" key="1">
    <citation type="submission" date="2023-05" db="EMBL/GenBank/DDBJ databases">
        <authorList>
            <person name="Stuckert A."/>
        </authorList>
    </citation>
    <scope>NUCLEOTIDE SEQUENCE</scope>
</reference>
<dbReference type="Proteomes" id="UP001162483">
    <property type="component" value="Unassembled WGS sequence"/>
</dbReference>
<keyword evidence="5" id="KW-1185">Reference proteome</keyword>
<dbReference type="PANTHER" id="PTHR24271">
    <property type="entry name" value="KALLIKREIN-RELATED"/>
    <property type="match status" value="1"/>
</dbReference>
<dbReference type="PRINTS" id="PR00722">
    <property type="entry name" value="CHYMOTRYPSIN"/>
</dbReference>
<keyword evidence="2" id="KW-0472">Membrane</keyword>
<dbReference type="PROSITE" id="PS50240">
    <property type="entry name" value="TRYPSIN_DOM"/>
    <property type="match status" value="1"/>
</dbReference>
<keyword evidence="2" id="KW-1133">Transmembrane helix</keyword>
<evidence type="ECO:0000313" key="5">
    <source>
        <dbReference type="Proteomes" id="UP001162483"/>
    </source>
</evidence>
<organism evidence="4 5">
    <name type="scientific">Staurois parvus</name>
    <dbReference type="NCBI Taxonomy" id="386267"/>
    <lineage>
        <taxon>Eukaryota</taxon>
        <taxon>Metazoa</taxon>
        <taxon>Chordata</taxon>
        <taxon>Craniata</taxon>
        <taxon>Vertebrata</taxon>
        <taxon>Euteleostomi</taxon>
        <taxon>Amphibia</taxon>
        <taxon>Batrachia</taxon>
        <taxon>Anura</taxon>
        <taxon>Neobatrachia</taxon>
        <taxon>Ranoidea</taxon>
        <taxon>Ranidae</taxon>
        <taxon>Staurois</taxon>
    </lineage>
</organism>
<sequence length="199" mass="21983">MVFIRENSSYCDGILIKPDWVLTAAHCSISLTALVIIGAHVINDEKGRLIRRLNRTIPHEHFKKSTFDYDVALLKLKKKINLTDTVKILALPENCKEPVEGTVCEVAGWGSTTNLNNKPSDRLMEANVTILDRKSCSERWKGRHNITENMICTSEKTKTETCKGDSGGPLICNGVLRGVISFGKAECGVPGNAAVYSFF</sequence>
<feature type="domain" description="Peptidase S1" evidence="3">
    <location>
        <begin position="1"/>
        <end position="199"/>
    </location>
</feature>
<dbReference type="InterPro" id="IPR001254">
    <property type="entry name" value="Trypsin_dom"/>
</dbReference>
<gene>
    <name evidence="4" type="ORF">SPARVUS_LOCUS8599044</name>
</gene>
<dbReference type="EMBL" id="CATNWA010014874">
    <property type="protein sequence ID" value="CAI9576912.1"/>
    <property type="molecule type" value="Genomic_DNA"/>
</dbReference>
<evidence type="ECO:0000256" key="2">
    <source>
        <dbReference type="SAM" id="Phobius"/>
    </source>
</evidence>
<dbReference type="Gene3D" id="2.40.10.10">
    <property type="entry name" value="Trypsin-like serine proteases"/>
    <property type="match status" value="2"/>
</dbReference>
<dbReference type="InterPro" id="IPR018114">
    <property type="entry name" value="TRYPSIN_HIS"/>
</dbReference>
<evidence type="ECO:0000256" key="1">
    <source>
        <dbReference type="ARBA" id="ARBA00023157"/>
    </source>
</evidence>
<dbReference type="SMART" id="SM00020">
    <property type="entry name" value="Tryp_SPc"/>
    <property type="match status" value="1"/>
</dbReference>
<dbReference type="CDD" id="cd00190">
    <property type="entry name" value="Tryp_SPc"/>
    <property type="match status" value="1"/>
</dbReference>
<proteinExistence type="predicted"/>
<keyword evidence="1" id="KW-1015">Disulfide bond</keyword>
<keyword evidence="2" id="KW-0812">Transmembrane</keyword>
<accession>A0ABN9DWN2</accession>
<dbReference type="SUPFAM" id="SSF50494">
    <property type="entry name" value="Trypsin-like serine proteases"/>
    <property type="match status" value="1"/>
</dbReference>
<dbReference type="Pfam" id="PF00089">
    <property type="entry name" value="Trypsin"/>
    <property type="match status" value="1"/>
</dbReference>
<dbReference type="InterPro" id="IPR043504">
    <property type="entry name" value="Peptidase_S1_PA_chymotrypsin"/>
</dbReference>